<organism evidence="2 3">
    <name type="scientific">Candidatus Neomicrothrix parvicella RN1</name>
    <dbReference type="NCBI Taxonomy" id="1229780"/>
    <lineage>
        <taxon>Bacteria</taxon>
        <taxon>Bacillati</taxon>
        <taxon>Actinomycetota</taxon>
        <taxon>Acidimicrobiia</taxon>
        <taxon>Acidimicrobiales</taxon>
        <taxon>Microthrixaceae</taxon>
        <taxon>Candidatus Neomicrothrix</taxon>
    </lineage>
</organism>
<evidence type="ECO:0000313" key="2">
    <source>
        <dbReference type="EMBL" id="CCM62740.1"/>
    </source>
</evidence>
<dbReference type="Gene3D" id="3.40.50.720">
    <property type="entry name" value="NAD(P)-binding Rossmann-like Domain"/>
    <property type="match status" value="1"/>
</dbReference>
<protein>
    <submittedName>
        <fullName evidence="2">Putative short-chain dehydrogenase/reductase</fullName>
    </submittedName>
</protein>
<dbReference type="InterPro" id="IPR050259">
    <property type="entry name" value="SDR"/>
</dbReference>
<comment type="caution">
    <text evidence="2">The sequence shown here is derived from an EMBL/GenBank/DDBJ whole genome shotgun (WGS) entry which is preliminary data.</text>
</comment>
<reference evidence="2 3" key="1">
    <citation type="journal article" date="2013" name="ISME J.">
        <title>Metabolic model for the filamentous 'Candidatus Microthrix parvicella' based on genomic and metagenomic analyses.</title>
        <authorList>
            <person name="Jon McIlroy S."/>
            <person name="Kristiansen R."/>
            <person name="Albertsen M."/>
            <person name="Michael Karst S."/>
            <person name="Rossetti S."/>
            <person name="Lund Nielsen J."/>
            <person name="Tandoi V."/>
            <person name="James Seviour R."/>
            <person name="Nielsen P.H."/>
        </authorList>
    </citation>
    <scope>NUCLEOTIDE SEQUENCE [LARGE SCALE GENOMIC DNA]</scope>
    <source>
        <strain evidence="2 3">RN1</strain>
    </source>
</reference>
<keyword evidence="3" id="KW-1185">Reference proteome</keyword>
<dbReference type="STRING" id="1229780.BN381_130298"/>
<evidence type="ECO:0000256" key="1">
    <source>
        <dbReference type="ARBA" id="ARBA00006484"/>
    </source>
</evidence>
<dbReference type="InterPro" id="IPR036291">
    <property type="entry name" value="NAD(P)-bd_dom_sf"/>
</dbReference>
<dbReference type="Proteomes" id="UP000018291">
    <property type="component" value="Unassembled WGS sequence"/>
</dbReference>
<gene>
    <name evidence="2" type="ORF">BN381_130298</name>
</gene>
<dbReference type="RefSeq" id="WP_012224395.1">
    <property type="nucleotide sequence ID" value="NZ_HG422565.1"/>
</dbReference>
<dbReference type="PRINTS" id="PR00081">
    <property type="entry name" value="GDHRDH"/>
</dbReference>
<evidence type="ECO:0000313" key="3">
    <source>
        <dbReference type="Proteomes" id="UP000018291"/>
    </source>
</evidence>
<dbReference type="SUPFAM" id="SSF51735">
    <property type="entry name" value="NAD(P)-binding Rossmann-fold domains"/>
    <property type="match status" value="1"/>
</dbReference>
<dbReference type="PANTHER" id="PTHR42879">
    <property type="entry name" value="3-OXOACYL-(ACYL-CARRIER-PROTEIN) REDUCTASE"/>
    <property type="match status" value="1"/>
</dbReference>
<name>R4YX89_9ACTN</name>
<dbReference type="AlphaFoldDB" id="R4YX89"/>
<dbReference type="HOGENOM" id="CLU_010194_1_2_11"/>
<dbReference type="Pfam" id="PF13561">
    <property type="entry name" value="adh_short_C2"/>
    <property type="match status" value="1"/>
</dbReference>
<sequence>MDLGISGRRAAVAASSGGLGLATAQALAADGVRVAICGRDQARLDAAVDSIRSGGGDVVGIRADVATMDGGRAFVEQAAKALGGIDILVANAGGPPAGGFAGTQTDEYAKAFELNALSTVGMCEAAVPAMRAARWGRVLAITSATVRQPTPKLMLSTMARAGATGFLKSLALEVAVDGVTVNSIQPGSHDTERLRSLYGGDLSRAAADVPMGHVGDADDFGRVAAFLCSESARFITGAAIPVDGGRWDGLQ</sequence>
<dbReference type="OrthoDB" id="4380821at2"/>
<comment type="similarity">
    <text evidence="1">Belongs to the short-chain dehydrogenases/reductases (SDR) family.</text>
</comment>
<dbReference type="PANTHER" id="PTHR42879:SF6">
    <property type="entry name" value="NADPH-DEPENDENT REDUCTASE BACG"/>
    <property type="match status" value="1"/>
</dbReference>
<dbReference type="eggNOG" id="COG1028">
    <property type="taxonomic scope" value="Bacteria"/>
</dbReference>
<proteinExistence type="inferred from homology"/>
<dbReference type="InterPro" id="IPR002347">
    <property type="entry name" value="SDR_fam"/>
</dbReference>
<dbReference type="EMBL" id="CANL01000005">
    <property type="protein sequence ID" value="CCM62740.1"/>
    <property type="molecule type" value="Genomic_DNA"/>
</dbReference>
<accession>R4YX89</accession>